<dbReference type="PANTHER" id="PTHR31611">
    <property type="entry name" value="HIGH-AFFINITY NICKEL TRANSPORT PROTEIN NIC1"/>
    <property type="match status" value="1"/>
</dbReference>
<evidence type="ECO:0000313" key="9">
    <source>
        <dbReference type="EMBL" id="KAG2177780.1"/>
    </source>
</evidence>
<dbReference type="NCBIfam" id="TIGR00802">
    <property type="entry name" value="nico"/>
    <property type="match status" value="1"/>
</dbReference>
<keyword evidence="6 8" id="KW-1133">Transmembrane helix</keyword>
<evidence type="ECO:0000256" key="2">
    <source>
        <dbReference type="ARBA" id="ARBA00010892"/>
    </source>
</evidence>
<gene>
    <name evidence="9" type="ORF">INT43_003027</name>
</gene>
<keyword evidence="3 8" id="KW-0813">Transport</keyword>
<sequence length="437" mass="48637">MSGTEMTETKPIAMDMSEKADATDERQYPNWLLKIAPKNSVVYRLFLGPDPLRVRRKIYLMTFIVVAFNVSVWVAASILFKSYPNLIGTAALAYTLGLRHAVDAGKTKKNYHISAIDNVTRKLLGNGQRPVSVGFFFSIGHSTIVIITCIIVAVTANAVAQGVENFSEIGSLIGTSVSITFLFLIGLLNVIVLVGICRTLRRVKREGVYTELDIEAYLARKGLLGRFFWPIFKFIDRGWKMYPLGILFGLGFDTSTEIALLSITAIQGANGMPIFHIIILPFLFTAGMSLIDTLDGMLMLFAYSWSYINPVRKLYYNIVITSISVSVAFLVALIEMFAIIGERMGYEGGFWDFIATLNDNFGIIGYVIIGAFVLSWLVSAIVYRLLGYHKLEKKFEDKSNCREEAVDEEAQEKPSPKGLHIEEADLGISHLDCPGKE</sequence>
<dbReference type="EMBL" id="JAEPQZ010000008">
    <property type="protein sequence ID" value="KAG2177780.1"/>
    <property type="molecule type" value="Genomic_DNA"/>
</dbReference>
<feature type="transmembrane region" description="Helical" evidence="8">
    <location>
        <begin position="274"/>
        <end position="302"/>
    </location>
</feature>
<evidence type="ECO:0000313" key="10">
    <source>
        <dbReference type="Proteomes" id="UP000654370"/>
    </source>
</evidence>
<evidence type="ECO:0000256" key="3">
    <source>
        <dbReference type="ARBA" id="ARBA00022448"/>
    </source>
</evidence>
<organism evidence="9 10">
    <name type="scientific">Mortierella isabellina</name>
    <name type="common">Filamentous fungus</name>
    <name type="synonym">Umbelopsis isabellina</name>
    <dbReference type="NCBI Taxonomy" id="91625"/>
    <lineage>
        <taxon>Eukaryota</taxon>
        <taxon>Fungi</taxon>
        <taxon>Fungi incertae sedis</taxon>
        <taxon>Mucoromycota</taxon>
        <taxon>Mucoromycotina</taxon>
        <taxon>Umbelopsidomycetes</taxon>
        <taxon>Umbelopsidales</taxon>
        <taxon>Umbelopsidaceae</taxon>
        <taxon>Umbelopsis</taxon>
    </lineage>
</organism>
<keyword evidence="5 8" id="KW-0812">Transmembrane</keyword>
<reference evidence="9" key="1">
    <citation type="submission" date="2020-12" db="EMBL/GenBank/DDBJ databases">
        <title>Metabolic potential, ecology and presence of endohyphal bacteria is reflected in genomic diversity of Mucoromycotina.</title>
        <authorList>
            <person name="Muszewska A."/>
            <person name="Okrasinska A."/>
            <person name="Steczkiewicz K."/>
            <person name="Drgas O."/>
            <person name="Orlowska M."/>
            <person name="Perlinska-Lenart U."/>
            <person name="Aleksandrzak-Piekarczyk T."/>
            <person name="Szatraj K."/>
            <person name="Zielenkiewicz U."/>
            <person name="Pilsyk S."/>
            <person name="Malc E."/>
            <person name="Mieczkowski P."/>
            <person name="Kruszewska J.S."/>
            <person name="Biernat P."/>
            <person name="Pawlowska J."/>
        </authorList>
    </citation>
    <scope>NUCLEOTIDE SEQUENCE</scope>
    <source>
        <strain evidence="9">WA0000067209</strain>
    </source>
</reference>
<evidence type="ECO:0000256" key="4">
    <source>
        <dbReference type="ARBA" id="ARBA00022596"/>
    </source>
</evidence>
<comment type="subcellular location">
    <subcellularLocation>
        <location evidence="8">Cell membrane</location>
        <topology evidence="8">Multi-pass membrane protein</topology>
    </subcellularLocation>
    <subcellularLocation>
        <location evidence="1">Endomembrane system</location>
        <topology evidence="1">Multi-pass membrane protein</topology>
    </subcellularLocation>
</comment>
<feature type="transmembrane region" description="Helical" evidence="8">
    <location>
        <begin position="361"/>
        <end position="386"/>
    </location>
</feature>
<accession>A0A8H7PQ65</accession>
<dbReference type="InterPro" id="IPR004688">
    <property type="entry name" value="Ni/Co_transpt"/>
</dbReference>
<dbReference type="OrthoDB" id="5197598at2759"/>
<evidence type="ECO:0000256" key="1">
    <source>
        <dbReference type="ARBA" id="ARBA00004127"/>
    </source>
</evidence>
<dbReference type="GO" id="GO:0012505">
    <property type="term" value="C:endomembrane system"/>
    <property type="evidence" value="ECO:0007669"/>
    <property type="project" value="UniProtKB-SubCell"/>
</dbReference>
<dbReference type="GO" id="GO:0005886">
    <property type="term" value="C:plasma membrane"/>
    <property type="evidence" value="ECO:0007669"/>
    <property type="project" value="UniProtKB-SubCell"/>
</dbReference>
<evidence type="ECO:0000256" key="6">
    <source>
        <dbReference type="ARBA" id="ARBA00022989"/>
    </source>
</evidence>
<feature type="transmembrane region" description="Helical" evidence="8">
    <location>
        <begin position="86"/>
        <end position="102"/>
    </location>
</feature>
<keyword evidence="10" id="KW-1185">Reference proteome</keyword>
<feature type="transmembrane region" description="Helical" evidence="8">
    <location>
        <begin position="242"/>
        <end position="268"/>
    </location>
</feature>
<dbReference type="AlphaFoldDB" id="A0A8H7PQ65"/>
<feature type="transmembrane region" description="Helical" evidence="8">
    <location>
        <begin position="58"/>
        <end position="80"/>
    </location>
</feature>
<feature type="non-terminal residue" evidence="9">
    <location>
        <position position="1"/>
    </location>
</feature>
<evidence type="ECO:0000256" key="5">
    <source>
        <dbReference type="ARBA" id="ARBA00022692"/>
    </source>
</evidence>
<comment type="similarity">
    <text evidence="2 8">Belongs to the NiCoT transporter (TC 2.A.52) family.</text>
</comment>
<proteinExistence type="inferred from homology"/>
<dbReference type="GO" id="GO:0015099">
    <property type="term" value="F:nickel cation transmembrane transporter activity"/>
    <property type="evidence" value="ECO:0007669"/>
    <property type="project" value="UniProtKB-UniRule"/>
</dbReference>
<dbReference type="InterPro" id="IPR011541">
    <property type="entry name" value="Ni/Co_transpt_high_affinity"/>
</dbReference>
<protein>
    <recommendedName>
        <fullName evidence="8">Nickel/cobalt efflux system</fullName>
    </recommendedName>
</protein>
<dbReference type="Pfam" id="PF03824">
    <property type="entry name" value="NicO"/>
    <property type="match status" value="1"/>
</dbReference>
<keyword evidence="7 8" id="KW-0472">Membrane</keyword>
<evidence type="ECO:0000256" key="8">
    <source>
        <dbReference type="RuleBase" id="RU362101"/>
    </source>
</evidence>
<dbReference type="PANTHER" id="PTHR31611:SF0">
    <property type="entry name" value="HIGH-AFFINITY NICKEL TRANSPORT PROTEIN NIC1"/>
    <property type="match status" value="1"/>
</dbReference>
<feature type="transmembrane region" description="Helical" evidence="8">
    <location>
        <begin position="131"/>
        <end position="160"/>
    </location>
</feature>
<keyword evidence="4" id="KW-0533">Nickel</keyword>
<dbReference type="Proteomes" id="UP000654370">
    <property type="component" value="Unassembled WGS sequence"/>
</dbReference>
<feature type="transmembrane region" description="Helical" evidence="8">
    <location>
        <begin position="314"/>
        <end position="341"/>
    </location>
</feature>
<evidence type="ECO:0000256" key="7">
    <source>
        <dbReference type="ARBA" id="ARBA00023136"/>
    </source>
</evidence>
<feature type="transmembrane region" description="Helical" evidence="8">
    <location>
        <begin position="172"/>
        <end position="196"/>
    </location>
</feature>
<name>A0A8H7PQ65_MORIS</name>
<comment type="caution">
    <text evidence="9">The sequence shown here is derived from an EMBL/GenBank/DDBJ whole genome shotgun (WGS) entry which is preliminary data.</text>
</comment>